<evidence type="ECO:0000313" key="7">
    <source>
        <dbReference type="Proteomes" id="UP000183404"/>
    </source>
</evidence>
<dbReference type="Proteomes" id="UP000183404">
    <property type="component" value="Unassembled WGS sequence"/>
</dbReference>
<dbReference type="PANTHER" id="PTHR35798:SF1">
    <property type="entry name" value="CELL DIVISION PROTEIN SEPF"/>
    <property type="match status" value="1"/>
</dbReference>
<dbReference type="AlphaFoldDB" id="A0A1G7QS91"/>
<organism evidence="6 7">
    <name type="scientific">Thermoanaerobacter thermohydrosulfuricus</name>
    <name type="common">Clostridium thermohydrosulfuricum</name>
    <dbReference type="NCBI Taxonomy" id="1516"/>
    <lineage>
        <taxon>Bacteria</taxon>
        <taxon>Bacillati</taxon>
        <taxon>Bacillota</taxon>
        <taxon>Clostridia</taxon>
        <taxon>Thermoanaerobacterales</taxon>
        <taxon>Thermoanaerobacteraceae</taxon>
        <taxon>Thermoanaerobacter</taxon>
    </lineage>
</organism>
<evidence type="ECO:0000256" key="5">
    <source>
        <dbReference type="HAMAP-Rule" id="MF_01197"/>
    </source>
</evidence>
<gene>
    <name evidence="5" type="primary">sepF</name>
    <name evidence="6" type="ORF">SAMN04244560_01619</name>
</gene>
<keyword evidence="2 5" id="KW-0717">Septation</keyword>
<dbReference type="PANTHER" id="PTHR35798">
    <property type="entry name" value="CELL DIVISION PROTEIN SEPF"/>
    <property type="match status" value="1"/>
</dbReference>
<sequence length="137" mass="15659">MSSKVIDKLMSFFGIDEPEEEKEEVDSLQPVIPYDRKPKIVNIHTQTQVKVLILKPEKFEQVMNICNELKNKKPVIVDLQKMDKNEAQRVVDFLSGAAYALNGEIKKISGYIFLVAPENFDITGDIKDEVNSLYNLN</sequence>
<evidence type="ECO:0000313" key="6">
    <source>
        <dbReference type="EMBL" id="SDG00530.1"/>
    </source>
</evidence>
<dbReference type="GO" id="GO:0005737">
    <property type="term" value="C:cytoplasm"/>
    <property type="evidence" value="ECO:0007669"/>
    <property type="project" value="UniProtKB-SubCell"/>
</dbReference>
<comment type="subunit">
    <text evidence="5">Homodimer. Interacts with FtsZ.</text>
</comment>
<dbReference type="GO" id="GO:0043093">
    <property type="term" value="P:FtsZ-dependent cytokinesis"/>
    <property type="evidence" value="ECO:0007669"/>
    <property type="project" value="UniProtKB-UniRule"/>
</dbReference>
<dbReference type="Pfam" id="PF04472">
    <property type="entry name" value="SepF"/>
    <property type="match status" value="1"/>
</dbReference>
<dbReference type="InterPro" id="IPR038594">
    <property type="entry name" value="SepF-like_sf"/>
</dbReference>
<comment type="subcellular location">
    <subcellularLocation>
        <location evidence="5">Cytoplasm</location>
    </subcellularLocation>
    <text evidence="5">Localizes to the division site, in a FtsZ-dependent manner.</text>
</comment>
<dbReference type="InterPro" id="IPR007561">
    <property type="entry name" value="Cell_div_SepF/SepF-rel"/>
</dbReference>
<dbReference type="GO" id="GO:0000917">
    <property type="term" value="P:division septum assembly"/>
    <property type="evidence" value="ECO:0007669"/>
    <property type="project" value="UniProtKB-KW"/>
</dbReference>
<keyword evidence="3 5" id="KW-0131">Cell cycle</keyword>
<name>A0A1G7QS91_THETY</name>
<keyword evidence="5" id="KW-0963">Cytoplasm</keyword>
<dbReference type="InterPro" id="IPR023052">
    <property type="entry name" value="Cell_div_SepF"/>
</dbReference>
<evidence type="ECO:0000256" key="2">
    <source>
        <dbReference type="ARBA" id="ARBA00023210"/>
    </source>
</evidence>
<accession>A0A1G7QS91</accession>
<dbReference type="EMBL" id="FNBS01000037">
    <property type="protein sequence ID" value="SDG00530.1"/>
    <property type="molecule type" value="Genomic_DNA"/>
</dbReference>
<evidence type="ECO:0000256" key="3">
    <source>
        <dbReference type="ARBA" id="ARBA00023306"/>
    </source>
</evidence>
<evidence type="ECO:0000256" key="4">
    <source>
        <dbReference type="ARBA" id="ARBA00044936"/>
    </source>
</evidence>
<dbReference type="RefSeq" id="WP_003869631.1">
    <property type="nucleotide sequence ID" value="NZ_FNBS01000037.1"/>
</dbReference>
<dbReference type="Gene3D" id="3.30.110.150">
    <property type="entry name" value="SepF-like protein"/>
    <property type="match status" value="1"/>
</dbReference>
<comment type="similarity">
    <text evidence="5">Belongs to the SepF family.</text>
</comment>
<dbReference type="HAMAP" id="MF_01197">
    <property type="entry name" value="SepF"/>
    <property type="match status" value="1"/>
</dbReference>
<reference evidence="6 7" key="1">
    <citation type="submission" date="2016-10" db="EMBL/GenBank/DDBJ databases">
        <authorList>
            <person name="de Groot N.N."/>
        </authorList>
    </citation>
    <scope>NUCLEOTIDE SEQUENCE [LARGE SCALE GENOMIC DNA]</scope>
    <source>
        <strain evidence="6 7">DSM 569</strain>
    </source>
</reference>
<proteinExistence type="inferred from homology"/>
<comment type="function">
    <text evidence="4 5">Cell division protein that is part of the divisome complex and is recruited early to the Z-ring. Probably stimulates Z-ring formation, perhaps through the cross-linking of FtsZ protofilaments. Its function overlaps with FtsA.</text>
</comment>
<evidence type="ECO:0000256" key="1">
    <source>
        <dbReference type="ARBA" id="ARBA00022618"/>
    </source>
</evidence>
<protein>
    <recommendedName>
        <fullName evidence="5">Cell division protein SepF</fullName>
    </recommendedName>
</protein>
<keyword evidence="1 5" id="KW-0132">Cell division</keyword>